<gene>
    <name evidence="15" type="ORF">MNOR_LOCUS22464</name>
</gene>
<dbReference type="GO" id="GO:0005886">
    <property type="term" value="C:plasma membrane"/>
    <property type="evidence" value="ECO:0007669"/>
    <property type="project" value="UniProtKB-SubCell"/>
</dbReference>
<dbReference type="AlphaFoldDB" id="A0AAV2R9F6"/>
<evidence type="ECO:0000256" key="9">
    <source>
        <dbReference type="ARBA" id="ARBA00023170"/>
    </source>
</evidence>
<evidence type="ECO:0000256" key="6">
    <source>
        <dbReference type="ARBA" id="ARBA00023040"/>
    </source>
</evidence>
<organism evidence="15 16">
    <name type="scientific">Meganyctiphanes norvegica</name>
    <name type="common">Northern krill</name>
    <name type="synonym">Thysanopoda norvegica</name>
    <dbReference type="NCBI Taxonomy" id="48144"/>
    <lineage>
        <taxon>Eukaryota</taxon>
        <taxon>Metazoa</taxon>
        <taxon>Ecdysozoa</taxon>
        <taxon>Arthropoda</taxon>
        <taxon>Crustacea</taxon>
        <taxon>Multicrustacea</taxon>
        <taxon>Malacostraca</taxon>
        <taxon>Eumalacostraca</taxon>
        <taxon>Eucarida</taxon>
        <taxon>Euphausiacea</taxon>
        <taxon>Euphausiidae</taxon>
        <taxon>Meganyctiphanes</taxon>
    </lineage>
</organism>
<keyword evidence="16" id="KW-1185">Reference proteome</keyword>
<dbReference type="Gene3D" id="1.20.1070.10">
    <property type="entry name" value="Rhodopsin 7-helix transmembrane proteins"/>
    <property type="match status" value="1"/>
</dbReference>
<comment type="caution">
    <text evidence="15">The sequence shown here is derived from an EMBL/GenBank/DDBJ whole genome shotgun (WGS) entry which is preliminary data.</text>
</comment>
<reference evidence="15 16" key="1">
    <citation type="submission" date="2024-05" db="EMBL/GenBank/DDBJ databases">
        <authorList>
            <person name="Wallberg A."/>
        </authorList>
    </citation>
    <scope>NUCLEOTIDE SEQUENCE [LARGE SCALE GENOMIC DNA]</scope>
</reference>
<keyword evidence="4 12" id="KW-0812">Transmembrane</keyword>
<evidence type="ECO:0000256" key="2">
    <source>
        <dbReference type="ARBA" id="ARBA00010663"/>
    </source>
</evidence>
<dbReference type="EMBL" id="CAXKWB010018925">
    <property type="protein sequence ID" value="CAL4121479.1"/>
    <property type="molecule type" value="Genomic_DNA"/>
</dbReference>
<protein>
    <recommendedName>
        <fullName evidence="14">G-protein coupled receptors family 1 profile domain-containing protein</fullName>
    </recommendedName>
</protein>
<keyword evidence="11 12" id="KW-0807">Transducer</keyword>
<keyword evidence="5 13" id="KW-1133">Transmembrane helix</keyword>
<keyword evidence="9 12" id="KW-0675">Receptor</keyword>
<proteinExistence type="inferred from homology"/>
<feature type="transmembrane region" description="Helical" evidence="13">
    <location>
        <begin position="126"/>
        <end position="144"/>
    </location>
</feature>
<feature type="transmembrane region" description="Helical" evidence="13">
    <location>
        <begin position="89"/>
        <end position="114"/>
    </location>
</feature>
<dbReference type="Proteomes" id="UP001497623">
    <property type="component" value="Unassembled WGS sequence"/>
</dbReference>
<evidence type="ECO:0000256" key="1">
    <source>
        <dbReference type="ARBA" id="ARBA00004651"/>
    </source>
</evidence>
<evidence type="ECO:0000313" key="15">
    <source>
        <dbReference type="EMBL" id="CAL4121479.1"/>
    </source>
</evidence>
<feature type="transmembrane region" description="Helical" evidence="13">
    <location>
        <begin position="164"/>
        <end position="186"/>
    </location>
</feature>
<comment type="subcellular location">
    <subcellularLocation>
        <location evidence="1">Cell membrane</location>
        <topology evidence="1">Multi-pass membrane protein</topology>
    </subcellularLocation>
</comment>
<comment type="similarity">
    <text evidence="2 12">Belongs to the G-protein coupled receptor 1 family.</text>
</comment>
<evidence type="ECO:0000256" key="10">
    <source>
        <dbReference type="ARBA" id="ARBA00023180"/>
    </source>
</evidence>
<evidence type="ECO:0000256" key="4">
    <source>
        <dbReference type="ARBA" id="ARBA00022692"/>
    </source>
</evidence>
<dbReference type="InterPro" id="IPR017452">
    <property type="entry name" value="GPCR_Rhodpsn_7TM"/>
</dbReference>
<dbReference type="PROSITE" id="PS50262">
    <property type="entry name" value="G_PROTEIN_RECEP_F1_2"/>
    <property type="match status" value="1"/>
</dbReference>
<evidence type="ECO:0000256" key="12">
    <source>
        <dbReference type="RuleBase" id="RU000688"/>
    </source>
</evidence>
<evidence type="ECO:0000256" key="5">
    <source>
        <dbReference type="ARBA" id="ARBA00022989"/>
    </source>
</evidence>
<keyword evidence="6 12" id="KW-0297">G-protein coupled receptor</keyword>
<feature type="domain" description="G-protein coupled receptors family 1 profile" evidence="14">
    <location>
        <begin position="106"/>
        <end position="375"/>
    </location>
</feature>
<evidence type="ECO:0000256" key="11">
    <source>
        <dbReference type="ARBA" id="ARBA00023224"/>
    </source>
</evidence>
<dbReference type="PRINTS" id="PR01565">
    <property type="entry name" value="NEUROMEDINUR"/>
</dbReference>
<feature type="transmembrane region" description="Helical" evidence="13">
    <location>
        <begin position="313"/>
        <end position="332"/>
    </location>
</feature>
<keyword evidence="3" id="KW-1003">Cell membrane</keyword>
<dbReference type="PROSITE" id="PS00237">
    <property type="entry name" value="G_PROTEIN_RECEP_F1_1"/>
    <property type="match status" value="1"/>
</dbReference>
<sequence length="451" mass="50383">MIITTATINTVITTTTIIPLIIYTRVLPSTTIPITATTTYTTITFHSLVTITSPNPPSTNLCKHRLLNMTSGYFDEHTEKIEEEDYTMIIAMTIVYIVITIMGLVGNVATCIVISKNRVMHTATNYYLFSMAISDLLLLVVGMPNEMHSLWYPAKYLFGEVFCIIRGLAAETSTNASILTICAFTVERYIGICHPLRSHTMSNLGRVTRFIIIIWIGAVIFAVPQAAQYGIVYEPLYNSTMFDLENPQCNIKFNLGPLFEISTFLFFCTPMVLILVLYVKIALELHKSSNMARAATIGSLVSSSTLDRSRNKAVIKMLVAVVIAFFVCWAPFHAQRLMSIYGDPGNKTMFTVYTYLNHISGILYYLSTCVNPILYHTMSNRFRQALQVTLSNCFSSKNSCSDSDADFLNRTLNGMGSLRNPCHLRGVSLHQTMRKASFKPCTTTTTTSTNT</sequence>
<dbReference type="GO" id="GO:0001607">
    <property type="term" value="F:neuromedin U receptor activity"/>
    <property type="evidence" value="ECO:0007669"/>
    <property type="project" value="InterPro"/>
</dbReference>
<dbReference type="PRINTS" id="PR00237">
    <property type="entry name" value="GPCRRHODOPSN"/>
</dbReference>
<evidence type="ECO:0000256" key="8">
    <source>
        <dbReference type="ARBA" id="ARBA00023157"/>
    </source>
</evidence>
<dbReference type="InterPro" id="IPR000276">
    <property type="entry name" value="GPCR_Rhodpsn"/>
</dbReference>
<feature type="non-terminal residue" evidence="15">
    <location>
        <position position="451"/>
    </location>
</feature>
<feature type="transmembrane region" description="Helical" evidence="13">
    <location>
        <begin position="261"/>
        <end position="283"/>
    </location>
</feature>
<keyword evidence="10" id="KW-0325">Glycoprotein</keyword>
<evidence type="ECO:0000256" key="3">
    <source>
        <dbReference type="ARBA" id="ARBA00022475"/>
    </source>
</evidence>
<name>A0AAV2R9F6_MEGNR</name>
<dbReference type="Pfam" id="PF00001">
    <property type="entry name" value="7tm_1"/>
    <property type="match status" value="1"/>
</dbReference>
<dbReference type="PANTHER" id="PTHR24243">
    <property type="entry name" value="G-PROTEIN COUPLED RECEPTOR"/>
    <property type="match status" value="1"/>
</dbReference>
<keyword evidence="8" id="KW-1015">Disulfide bond</keyword>
<evidence type="ECO:0000313" key="16">
    <source>
        <dbReference type="Proteomes" id="UP001497623"/>
    </source>
</evidence>
<dbReference type="SUPFAM" id="SSF81321">
    <property type="entry name" value="Family A G protein-coupled receptor-like"/>
    <property type="match status" value="1"/>
</dbReference>
<accession>A0AAV2R9F6</accession>
<feature type="transmembrane region" description="Helical" evidence="13">
    <location>
        <begin position="207"/>
        <end position="227"/>
    </location>
</feature>
<dbReference type="PANTHER" id="PTHR24243:SF208">
    <property type="entry name" value="PYROKININ-1 RECEPTOR"/>
    <property type="match status" value="1"/>
</dbReference>
<evidence type="ECO:0000259" key="14">
    <source>
        <dbReference type="PROSITE" id="PS50262"/>
    </source>
</evidence>
<feature type="transmembrane region" description="Helical" evidence="13">
    <location>
        <begin position="352"/>
        <end position="374"/>
    </location>
</feature>
<evidence type="ECO:0000256" key="7">
    <source>
        <dbReference type="ARBA" id="ARBA00023136"/>
    </source>
</evidence>
<dbReference type="InterPro" id="IPR005390">
    <property type="entry name" value="NeuromedU_rcpt"/>
</dbReference>
<keyword evidence="7 13" id="KW-0472">Membrane</keyword>
<evidence type="ECO:0000256" key="13">
    <source>
        <dbReference type="SAM" id="Phobius"/>
    </source>
</evidence>